<evidence type="ECO:0000256" key="2">
    <source>
        <dbReference type="ARBA" id="ARBA00004141"/>
    </source>
</evidence>
<dbReference type="Proteomes" id="UP000037729">
    <property type="component" value="Unassembled WGS sequence"/>
</dbReference>
<keyword evidence="17" id="KW-1185">Reference proteome</keyword>
<keyword evidence="8" id="KW-0067">ATP-binding</keyword>
<comment type="catalytic activity">
    <reaction evidence="1">
        <text>ATP + protein L-histidine = ADP + protein N-phospho-L-histidine.</text>
        <dbReference type="EC" id="2.7.13.3"/>
    </reaction>
</comment>
<dbReference type="Gene3D" id="3.30.565.10">
    <property type="entry name" value="Histidine kinase-like ATPase, C-terminal domain"/>
    <property type="match status" value="1"/>
</dbReference>
<dbReference type="InterPro" id="IPR000014">
    <property type="entry name" value="PAS"/>
</dbReference>
<keyword evidence="11 13" id="KW-0472">Membrane</keyword>
<evidence type="ECO:0000313" key="17">
    <source>
        <dbReference type="Proteomes" id="UP000037729"/>
    </source>
</evidence>
<dbReference type="RefSeq" id="WP_053966868.1">
    <property type="nucleotide sequence ID" value="NZ_LIUF01000001.1"/>
</dbReference>
<feature type="transmembrane region" description="Helical" evidence="13">
    <location>
        <begin position="141"/>
        <end position="169"/>
    </location>
</feature>
<gene>
    <name evidence="16" type="ORF">AMS69_04465</name>
</gene>
<feature type="transmembrane region" description="Helical" evidence="13">
    <location>
        <begin position="99"/>
        <end position="121"/>
    </location>
</feature>
<dbReference type="PATRIC" id="fig|1705562.3.peg.1865"/>
<dbReference type="SMART" id="SM00387">
    <property type="entry name" value="HATPase_c"/>
    <property type="match status" value="1"/>
</dbReference>
<dbReference type="InterPro" id="IPR005467">
    <property type="entry name" value="His_kinase_dom"/>
</dbReference>
<evidence type="ECO:0000256" key="9">
    <source>
        <dbReference type="ARBA" id="ARBA00022989"/>
    </source>
</evidence>
<reference evidence="16 17" key="1">
    <citation type="submission" date="2015-08" db="EMBL/GenBank/DDBJ databases">
        <title>Genomes of Isolates from Cabo Rojo, PR.</title>
        <authorList>
            <person name="Sanchez-Nieves R.L."/>
            <person name="Montalvo-Rodriguez R."/>
        </authorList>
    </citation>
    <scope>NUCLEOTIDE SEQUENCE [LARGE SCALE GENOMIC DNA]</scope>
    <source>
        <strain evidence="16 17">SL3</strain>
    </source>
</reference>
<organism evidence="16 17">
    <name type="scientific">Haloarcula rubripromontorii</name>
    <dbReference type="NCBI Taxonomy" id="1705562"/>
    <lineage>
        <taxon>Archaea</taxon>
        <taxon>Methanobacteriati</taxon>
        <taxon>Methanobacteriota</taxon>
        <taxon>Stenosarchaea group</taxon>
        <taxon>Halobacteria</taxon>
        <taxon>Halobacteriales</taxon>
        <taxon>Haloarculaceae</taxon>
        <taxon>Haloarcula</taxon>
    </lineage>
</organism>
<dbReference type="PROSITE" id="PS50112">
    <property type="entry name" value="PAS"/>
    <property type="match status" value="1"/>
</dbReference>
<evidence type="ECO:0000256" key="7">
    <source>
        <dbReference type="ARBA" id="ARBA00022777"/>
    </source>
</evidence>
<accession>A0A0N0BQB5</accession>
<evidence type="ECO:0000256" key="1">
    <source>
        <dbReference type="ARBA" id="ARBA00000085"/>
    </source>
</evidence>
<feature type="transmembrane region" description="Helical" evidence="13">
    <location>
        <begin position="6"/>
        <end position="24"/>
    </location>
</feature>
<evidence type="ECO:0000259" key="14">
    <source>
        <dbReference type="PROSITE" id="PS50109"/>
    </source>
</evidence>
<dbReference type="InterPro" id="IPR013767">
    <property type="entry name" value="PAS_fold"/>
</dbReference>
<evidence type="ECO:0000256" key="10">
    <source>
        <dbReference type="ARBA" id="ARBA00023012"/>
    </source>
</evidence>
<keyword evidence="10" id="KW-0902">Two-component regulatory system</keyword>
<keyword evidence="9 13" id="KW-1133">Transmembrane helix</keyword>
<keyword evidence="5 13" id="KW-0812">Transmembrane</keyword>
<keyword evidence="6" id="KW-0547">Nucleotide-binding</keyword>
<feature type="transmembrane region" description="Helical" evidence="13">
    <location>
        <begin position="65"/>
        <end position="87"/>
    </location>
</feature>
<sequence length="560" mass="60263">MNLDLPWLALGSFASGLGSLYLLAQLRAHWDKPGARWFVATIVTQTVWCFAYGAALLVFDPTVRLALEMVTWLGIIWIGFCFLSFALGYTGRTNVLESWWYRAVAVVPLAGTALVVTNPLHTAVWQGFRVVPAAGSAGAEYAVLPAGLLTIIVAMLFVSFGTLLVFDTVVSYGPLYRREALAVGLSPIPPGAAVLLWAGGVGPVPAVNLTTLLFLPHVALDLYAFVRSDMFEFHPATRRAGERAAIHDIATPVAIVDKQGRVVNLNPAAEEMFAVDKHEALTEPMNGFLAGDTIETDGGGSRVSTETGGRRREYKVRQTALRDESGTQLGYTIVFQDITDEIRRERRLEVLNRFLRHNVRNESVVIQARAELLASELDGEQADHAATIERSVTRLVESGEKARTLAEAGTGDAAPEPVVLADLAAEVVAAAREEHGGEVAVEIPDDLRLTTQSALLEILLANLVENALQHVPDAAVTVSAAVDGDDVVLTVSDNGPGVPEHELGVLERGRETDLNHGSGIGLWLVRWTATTLEGDLDFDTSDGTTATVRLPRERTAAEAA</sequence>
<dbReference type="Pfam" id="PF00989">
    <property type="entry name" value="PAS"/>
    <property type="match status" value="1"/>
</dbReference>
<dbReference type="InterPro" id="IPR035965">
    <property type="entry name" value="PAS-like_dom_sf"/>
</dbReference>
<feature type="domain" description="Histidine kinase" evidence="14">
    <location>
        <begin position="354"/>
        <end position="554"/>
    </location>
</feature>
<dbReference type="SUPFAM" id="SSF55874">
    <property type="entry name" value="ATPase domain of HSP90 chaperone/DNA topoisomerase II/histidine kinase"/>
    <property type="match status" value="1"/>
</dbReference>
<dbReference type="Pfam" id="PF16927">
    <property type="entry name" value="HisKA_7TM"/>
    <property type="match status" value="1"/>
</dbReference>
<name>A0A0N0BQB5_9EURY</name>
<comment type="caution">
    <text evidence="16">The sequence shown here is derived from an EMBL/GenBank/DDBJ whole genome shotgun (WGS) entry which is preliminary data.</text>
</comment>
<evidence type="ECO:0000259" key="15">
    <source>
        <dbReference type="PROSITE" id="PS50112"/>
    </source>
</evidence>
<evidence type="ECO:0000256" key="13">
    <source>
        <dbReference type="SAM" id="Phobius"/>
    </source>
</evidence>
<dbReference type="InterPro" id="IPR036890">
    <property type="entry name" value="HATPase_C_sf"/>
</dbReference>
<evidence type="ECO:0000256" key="12">
    <source>
        <dbReference type="SAM" id="MobiDB-lite"/>
    </source>
</evidence>
<dbReference type="AlphaFoldDB" id="A0A0N0BQB5"/>
<keyword evidence="7" id="KW-0418">Kinase</keyword>
<dbReference type="Gene3D" id="3.30.450.20">
    <property type="entry name" value="PAS domain"/>
    <property type="match status" value="1"/>
</dbReference>
<dbReference type="InterPro" id="IPR031621">
    <property type="entry name" value="HisKA_7TM"/>
</dbReference>
<dbReference type="GO" id="GO:0006355">
    <property type="term" value="P:regulation of DNA-templated transcription"/>
    <property type="evidence" value="ECO:0007669"/>
    <property type="project" value="InterPro"/>
</dbReference>
<dbReference type="STRING" id="1705562.AMS69_04465"/>
<evidence type="ECO:0000256" key="4">
    <source>
        <dbReference type="ARBA" id="ARBA00022679"/>
    </source>
</evidence>
<dbReference type="GO" id="GO:0016020">
    <property type="term" value="C:membrane"/>
    <property type="evidence" value="ECO:0007669"/>
    <property type="project" value="UniProtKB-SubCell"/>
</dbReference>
<dbReference type="GO" id="GO:0000156">
    <property type="term" value="F:phosphorelay response regulator activity"/>
    <property type="evidence" value="ECO:0007669"/>
    <property type="project" value="TreeGrafter"/>
</dbReference>
<evidence type="ECO:0000256" key="6">
    <source>
        <dbReference type="ARBA" id="ARBA00022741"/>
    </source>
</evidence>
<dbReference type="SUPFAM" id="SSF55785">
    <property type="entry name" value="PYP-like sensor domain (PAS domain)"/>
    <property type="match status" value="1"/>
</dbReference>
<dbReference type="PANTHER" id="PTHR42878">
    <property type="entry name" value="TWO-COMPONENT HISTIDINE KINASE"/>
    <property type="match status" value="1"/>
</dbReference>
<dbReference type="PANTHER" id="PTHR42878:SF7">
    <property type="entry name" value="SENSOR HISTIDINE KINASE GLRK"/>
    <property type="match status" value="1"/>
</dbReference>
<proteinExistence type="predicted"/>
<feature type="transmembrane region" description="Helical" evidence="13">
    <location>
        <begin position="36"/>
        <end position="59"/>
    </location>
</feature>
<feature type="domain" description="PAS" evidence="15">
    <location>
        <begin position="238"/>
        <end position="281"/>
    </location>
</feature>
<evidence type="ECO:0000256" key="11">
    <source>
        <dbReference type="ARBA" id="ARBA00023136"/>
    </source>
</evidence>
<dbReference type="Pfam" id="PF02518">
    <property type="entry name" value="HATPase_c"/>
    <property type="match status" value="1"/>
</dbReference>
<evidence type="ECO:0000256" key="5">
    <source>
        <dbReference type="ARBA" id="ARBA00022692"/>
    </source>
</evidence>
<dbReference type="PROSITE" id="PS50109">
    <property type="entry name" value="HIS_KIN"/>
    <property type="match status" value="1"/>
</dbReference>
<dbReference type="EC" id="2.7.13.3" evidence="3"/>
<dbReference type="InterPro" id="IPR050351">
    <property type="entry name" value="BphY/WalK/GraS-like"/>
</dbReference>
<dbReference type="NCBIfam" id="TIGR00229">
    <property type="entry name" value="sensory_box"/>
    <property type="match status" value="1"/>
</dbReference>
<protein>
    <recommendedName>
        <fullName evidence="3">histidine kinase</fullName>
        <ecNumber evidence="3">2.7.13.3</ecNumber>
    </recommendedName>
</protein>
<dbReference type="GO" id="GO:0005524">
    <property type="term" value="F:ATP binding"/>
    <property type="evidence" value="ECO:0007669"/>
    <property type="project" value="UniProtKB-KW"/>
</dbReference>
<dbReference type="EMBL" id="LIUF01000001">
    <property type="protein sequence ID" value="KOX95113.1"/>
    <property type="molecule type" value="Genomic_DNA"/>
</dbReference>
<comment type="subcellular location">
    <subcellularLocation>
        <location evidence="2">Membrane</location>
        <topology evidence="2">Multi-pass membrane protein</topology>
    </subcellularLocation>
</comment>
<dbReference type="OrthoDB" id="3369at2157"/>
<feature type="region of interest" description="Disordered" evidence="12">
    <location>
        <begin position="289"/>
        <end position="309"/>
    </location>
</feature>
<evidence type="ECO:0000256" key="3">
    <source>
        <dbReference type="ARBA" id="ARBA00012438"/>
    </source>
</evidence>
<dbReference type="GO" id="GO:0007234">
    <property type="term" value="P:osmosensory signaling via phosphorelay pathway"/>
    <property type="evidence" value="ECO:0007669"/>
    <property type="project" value="TreeGrafter"/>
</dbReference>
<dbReference type="GO" id="GO:0004673">
    <property type="term" value="F:protein histidine kinase activity"/>
    <property type="evidence" value="ECO:0007669"/>
    <property type="project" value="UniProtKB-EC"/>
</dbReference>
<dbReference type="InterPro" id="IPR003594">
    <property type="entry name" value="HATPase_dom"/>
</dbReference>
<feature type="transmembrane region" description="Helical" evidence="13">
    <location>
        <begin position="181"/>
        <end position="200"/>
    </location>
</feature>
<dbReference type="CDD" id="cd00130">
    <property type="entry name" value="PAS"/>
    <property type="match status" value="1"/>
</dbReference>
<evidence type="ECO:0000256" key="8">
    <source>
        <dbReference type="ARBA" id="ARBA00022840"/>
    </source>
</evidence>
<dbReference type="GO" id="GO:0030295">
    <property type="term" value="F:protein kinase activator activity"/>
    <property type="evidence" value="ECO:0007669"/>
    <property type="project" value="TreeGrafter"/>
</dbReference>
<evidence type="ECO:0000313" key="16">
    <source>
        <dbReference type="EMBL" id="KOX95113.1"/>
    </source>
</evidence>
<keyword evidence="4" id="KW-0808">Transferase</keyword>